<evidence type="ECO:0000313" key="3">
    <source>
        <dbReference type="Proteomes" id="UP000002875"/>
    </source>
</evidence>
<dbReference type="InterPro" id="IPR046947">
    <property type="entry name" value="LytR-like"/>
</dbReference>
<accession>A0ABM5N855</accession>
<feature type="domain" description="HTH LytTR-type" evidence="1">
    <location>
        <begin position="8"/>
        <end position="107"/>
    </location>
</feature>
<keyword evidence="3" id="KW-1185">Reference proteome</keyword>
<proteinExistence type="predicted"/>
<dbReference type="RefSeq" id="WP_015026352.1">
    <property type="nucleotide sequence ID" value="NC_018743.1"/>
</dbReference>
<sequence>MNTDRNTTKVSIGGRLTVCPNDVIMLQANINYSMVYLADGKQLLVATTLKKLEERFSDFAFVRMNKTYMINTDYIIEVNENSLKLSNSLTITFSRRKGKKWKEYMADKTSIIQKNVS</sequence>
<protein>
    <submittedName>
        <fullName evidence="2">LytTr DNA-binding region</fullName>
    </submittedName>
</protein>
<name>A0ABM5N855_EMTOG</name>
<dbReference type="Proteomes" id="UP000002875">
    <property type="component" value="Plasmid pEMTOL03"/>
</dbReference>
<organism evidence="2 3">
    <name type="scientific">Emticicia oligotrophica (strain DSM 17448 / CIP 109782 / MTCC 6937 / GPTSA100-15)</name>
    <dbReference type="NCBI Taxonomy" id="929562"/>
    <lineage>
        <taxon>Bacteria</taxon>
        <taxon>Pseudomonadati</taxon>
        <taxon>Bacteroidota</taxon>
        <taxon>Cytophagia</taxon>
        <taxon>Cytophagales</taxon>
        <taxon>Leadbetterellaceae</taxon>
        <taxon>Emticicia</taxon>
    </lineage>
</organism>
<keyword evidence="2" id="KW-0614">Plasmid</keyword>
<gene>
    <name evidence="2" type="ordered locus">Emtol_0054</name>
</gene>
<dbReference type="EMBL" id="CP002964">
    <property type="protein sequence ID" value="AFK05686.1"/>
    <property type="molecule type" value="Genomic_DNA"/>
</dbReference>
<dbReference type="SMART" id="SM00850">
    <property type="entry name" value="LytTR"/>
    <property type="match status" value="1"/>
</dbReference>
<dbReference type="PANTHER" id="PTHR37299">
    <property type="entry name" value="TRANSCRIPTIONAL REGULATOR-RELATED"/>
    <property type="match status" value="1"/>
</dbReference>
<evidence type="ECO:0000313" key="2">
    <source>
        <dbReference type="EMBL" id="AFK05686.1"/>
    </source>
</evidence>
<reference evidence="2 3" key="1">
    <citation type="submission" date="2011-07" db="EMBL/GenBank/DDBJ databases">
        <title>The complete genome of plasmid 3 of Emticicia oligotrophica DSM 17448.</title>
        <authorList>
            <consortium name="US DOE Joint Genome Institute (JGI-PGF)"/>
            <person name="Lucas S."/>
            <person name="Han J."/>
            <person name="Lapidus A."/>
            <person name="Bruce D."/>
            <person name="Goodwin L."/>
            <person name="Pitluck S."/>
            <person name="Peters L."/>
            <person name="Kyrpides N."/>
            <person name="Mavromatis K."/>
            <person name="Ivanova N."/>
            <person name="Ovchinnikova G."/>
            <person name="Teshima H."/>
            <person name="Detter J.C."/>
            <person name="Tapia R."/>
            <person name="Han C."/>
            <person name="Land M."/>
            <person name="Hauser L."/>
            <person name="Markowitz V."/>
            <person name="Cheng J.-F."/>
            <person name="Hugenholtz P."/>
            <person name="Woyke T."/>
            <person name="Wu D."/>
            <person name="Tindall B."/>
            <person name="Pomrenke H."/>
            <person name="Brambilla E."/>
            <person name="Klenk H.-P."/>
            <person name="Eisen J.A."/>
        </authorList>
    </citation>
    <scope>NUCLEOTIDE SEQUENCE [LARGE SCALE GENOMIC DNA]</scope>
    <source>
        <strain evidence="3">DSM 17448 / GPTSA100-15</strain>
        <plasmid evidence="2 3">pEMTOL03</plasmid>
    </source>
</reference>
<dbReference type="PROSITE" id="PS50930">
    <property type="entry name" value="HTH_LYTTR"/>
    <property type="match status" value="1"/>
</dbReference>
<dbReference type="InterPro" id="IPR007492">
    <property type="entry name" value="LytTR_DNA-bd_dom"/>
</dbReference>
<dbReference type="Gene3D" id="2.40.50.1020">
    <property type="entry name" value="LytTr DNA-binding domain"/>
    <property type="match status" value="1"/>
</dbReference>
<geneLocation type="plasmid" evidence="2 3">
    <name>pEMTOL03</name>
</geneLocation>
<dbReference type="Pfam" id="PF04397">
    <property type="entry name" value="LytTR"/>
    <property type="match status" value="1"/>
</dbReference>
<dbReference type="PANTHER" id="PTHR37299:SF1">
    <property type="entry name" value="STAGE 0 SPORULATION PROTEIN A HOMOLOG"/>
    <property type="match status" value="1"/>
</dbReference>
<keyword evidence="2" id="KW-0238">DNA-binding</keyword>
<evidence type="ECO:0000259" key="1">
    <source>
        <dbReference type="PROSITE" id="PS50930"/>
    </source>
</evidence>
<dbReference type="GO" id="GO:0003677">
    <property type="term" value="F:DNA binding"/>
    <property type="evidence" value="ECO:0007669"/>
    <property type="project" value="UniProtKB-KW"/>
</dbReference>